<dbReference type="SUPFAM" id="SSF55920">
    <property type="entry name" value="Creatinase/aminopeptidase"/>
    <property type="match status" value="1"/>
</dbReference>
<keyword evidence="1" id="KW-0645">Protease</keyword>
<gene>
    <name evidence="7" type="ORF">ICT70_01945</name>
</gene>
<dbReference type="EMBL" id="JACWUN010000002">
    <property type="protein sequence ID" value="MBD1399427.1"/>
    <property type="molecule type" value="Genomic_DNA"/>
</dbReference>
<dbReference type="InterPro" id="IPR000994">
    <property type="entry name" value="Pept_M24"/>
</dbReference>
<evidence type="ECO:0000313" key="7">
    <source>
        <dbReference type="EMBL" id="MBD1399427.1"/>
    </source>
</evidence>
<keyword evidence="4" id="KW-0482">Metalloprotease</keyword>
<dbReference type="GO" id="GO:0006508">
    <property type="term" value="P:proteolysis"/>
    <property type="evidence" value="ECO:0007669"/>
    <property type="project" value="UniProtKB-KW"/>
</dbReference>
<dbReference type="InterPro" id="IPR036005">
    <property type="entry name" value="Creatinase/aminopeptidase-like"/>
</dbReference>
<evidence type="ECO:0000259" key="5">
    <source>
        <dbReference type="Pfam" id="PF00557"/>
    </source>
</evidence>
<evidence type="ECO:0000256" key="1">
    <source>
        <dbReference type="ARBA" id="ARBA00022670"/>
    </source>
</evidence>
<dbReference type="Gene3D" id="3.40.350.10">
    <property type="entry name" value="Creatinase/prolidase N-terminal domain"/>
    <property type="match status" value="1"/>
</dbReference>
<dbReference type="CDD" id="cd01092">
    <property type="entry name" value="APP-like"/>
    <property type="match status" value="1"/>
</dbReference>
<evidence type="ECO:0000259" key="6">
    <source>
        <dbReference type="Pfam" id="PF01321"/>
    </source>
</evidence>
<dbReference type="InterPro" id="IPR050659">
    <property type="entry name" value="Peptidase_M24B"/>
</dbReference>
<proteinExistence type="predicted"/>
<dbReference type="PANTHER" id="PTHR46112:SF3">
    <property type="entry name" value="AMINOPEPTIDASE YPDF"/>
    <property type="match status" value="1"/>
</dbReference>
<dbReference type="PANTHER" id="PTHR46112">
    <property type="entry name" value="AMINOPEPTIDASE"/>
    <property type="match status" value="1"/>
</dbReference>
<dbReference type="InterPro" id="IPR001714">
    <property type="entry name" value="Pept_M24_MAP"/>
</dbReference>
<feature type="domain" description="Peptidase M24" evidence="5">
    <location>
        <begin position="145"/>
        <end position="347"/>
    </location>
</feature>
<sequence>MNCSAGVVVSDSHAFVQQLLVTEQLDAVLVVSRCDLRYLCGFSGSDGVLLCLADSSVFLTDSRYQEQARQQVVADEIRCYKSKFQGLADLIDEQHVQRIGFDAGNVTVAQFDELKRLCPVATSFIPLTKRWESLRAIKKPAELAHLKQAADLNRKAFDAVLPLIRVGVKEREIALELEFALKKLGGETNAFDFIVASGVRGALPHGVASDKELCAGELVTIDFGTRYQGYHSDETVTVAVGEVDGNLRQMFYIVLEAHDCAIAAARSGIRACDLDAVARDLIVSKGFGEFFGHGLGHGVGLDVHEYPPLTTRNEDSLFAGMVVTIEPGIYLPGVGGVRIEDTIVITETGCECLTSIPKQFRQL</sequence>
<evidence type="ECO:0000313" key="8">
    <source>
        <dbReference type="Proteomes" id="UP000632828"/>
    </source>
</evidence>
<feature type="domain" description="Creatinase N-terminal" evidence="6">
    <location>
        <begin position="16"/>
        <end position="137"/>
    </location>
</feature>
<keyword evidence="3" id="KW-0378">Hydrolase</keyword>
<reference evidence="7" key="1">
    <citation type="submission" date="2020-09" db="EMBL/GenBank/DDBJ databases">
        <title>Pelobacter alkaliphilus sp. nov., a novel anaerobic arsenate-reducing bacterium from terrestrial mud volcano.</title>
        <authorList>
            <person name="Khomyakova M.A."/>
            <person name="Merkel A.Y."/>
            <person name="Slobodkin A.I."/>
        </authorList>
    </citation>
    <scope>NUCLEOTIDE SEQUENCE</scope>
    <source>
        <strain evidence="7">M08fum</strain>
    </source>
</reference>
<dbReference type="InterPro" id="IPR000587">
    <property type="entry name" value="Creatinase_N"/>
</dbReference>
<dbReference type="GO" id="GO:0004177">
    <property type="term" value="F:aminopeptidase activity"/>
    <property type="evidence" value="ECO:0007669"/>
    <property type="project" value="UniProtKB-KW"/>
</dbReference>
<dbReference type="InterPro" id="IPR001131">
    <property type="entry name" value="Peptidase_M24B_aminopep-P_CS"/>
</dbReference>
<dbReference type="Gene3D" id="3.90.230.10">
    <property type="entry name" value="Creatinase/methionine aminopeptidase superfamily"/>
    <property type="match status" value="1"/>
</dbReference>
<keyword evidence="7" id="KW-0031">Aminopeptidase</keyword>
<dbReference type="SUPFAM" id="SSF53092">
    <property type="entry name" value="Creatinase/prolidase N-terminal domain"/>
    <property type="match status" value="1"/>
</dbReference>
<dbReference type="InterPro" id="IPR029149">
    <property type="entry name" value="Creatin/AminoP/Spt16_N"/>
</dbReference>
<evidence type="ECO:0000256" key="3">
    <source>
        <dbReference type="ARBA" id="ARBA00022801"/>
    </source>
</evidence>
<dbReference type="GO" id="GO:0046872">
    <property type="term" value="F:metal ion binding"/>
    <property type="evidence" value="ECO:0007669"/>
    <property type="project" value="UniProtKB-KW"/>
</dbReference>
<accession>A0A8J6QLM9</accession>
<evidence type="ECO:0000256" key="4">
    <source>
        <dbReference type="ARBA" id="ARBA00023049"/>
    </source>
</evidence>
<keyword evidence="2" id="KW-0479">Metal-binding</keyword>
<dbReference type="Proteomes" id="UP000632828">
    <property type="component" value="Unassembled WGS sequence"/>
</dbReference>
<dbReference type="AlphaFoldDB" id="A0A8J6QLM9"/>
<dbReference type="Pfam" id="PF01321">
    <property type="entry name" value="Creatinase_N"/>
    <property type="match status" value="1"/>
</dbReference>
<protein>
    <submittedName>
        <fullName evidence="7">Aminopeptidase P family protein</fullName>
    </submittedName>
</protein>
<dbReference type="GO" id="GO:0008235">
    <property type="term" value="F:metalloexopeptidase activity"/>
    <property type="evidence" value="ECO:0007669"/>
    <property type="project" value="UniProtKB-ARBA"/>
</dbReference>
<comment type="caution">
    <text evidence="7">The sequence shown here is derived from an EMBL/GenBank/DDBJ whole genome shotgun (WGS) entry which is preliminary data.</text>
</comment>
<dbReference type="PROSITE" id="PS00491">
    <property type="entry name" value="PROLINE_PEPTIDASE"/>
    <property type="match status" value="1"/>
</dbReference>
<dbReference type="PRINTS" id="PR00599">
    <property type="entry name" value="MAPEPTIDASE"/>
</dbReference>
<name>A0A8J6QLM9_9BACT</name>
<organism evidence="7 8">
    <name type="scientific">Pelovirga terrestris</name>
    <dbReference type="NCBI Taxonomy" id="2771352"/>
    <lineage>
        <taxon>Bacteria</taxon>
        <taxon>Pseudomonadati</taxon>
        <taxon>Thermodesulfobacteriota</taxon>
        <taxon>Desulfuromonadia</taxon>
        <taxon>Geobacterales</taxon>
        <taxon>Geobacteraceae</taxon>
        <taxon>Pelovirga</taxon>
    </lineage>
</organism>
<evidence type="ECO:0000256" key="2">
    <source>
        <dbReference type="ARBA" id="ARBA00022723"/>
    </source>
</evidence>
<keyword evidence="8" id="KW-1185">Reference proteome</keyword>
<dbReference type="Pfam" id="PF00557">
    <property type="entry name" value="Peptidase_M24"/>
    <property type="match status" value="1"/>
</dbReference>